<keyword evidence="3" id="KW-0732">Signal</keyword>
<evidence type="ECO:0008006" key="6">
    <source>
        <dbReference type="Google" id="ProtNLM"/>
    </source>
</evidence>
<sequence>MKNRKRMAHFVMSFLLSFFMVVNYSAPYVVLAQDELADVPQPDSATDTSDETEPVLSEPAVAADEESESNALDSSNADLEEDPTALMPPEATASTETAKPLEEDAQQLTRVYVSATSGDDQNDGRTPESAVKSLEQGLKLLTSGGEVYITGAFDLSQPVSIPANVHVVAYENTTMSTTSNINGLTLSSGSTLSTINGATLTMTGFKYAIVVNEGAILQDGNYVMSDVTRGIYLLGSIQGSSRNALNIQITAASGQEGFLAENNSRIQSATLVVHADQAYSHPSVRGYTPLANTSLNASDASLSFYNYNLGIYVGRSMNLDGCDFYINNLFQDPESSWDIAMKIQVAASVNINNSNMTVEGGRLNITSTNLVNFNNSTITIKNANAGYRDSGGININWGTAVNFNNTVLRSNVAYGQFMVIGKDGTNPVTFRGSSRIETSQGQYDHVGKMGGGAEYVVLGGSYKLPNIIDSRELPTNGNDNGNETLTLFTLTDPSRTELQPINKNGAAYTYPVANANDDGQKRVFVPASSVTFRLNNNSATFSDGTTQDKTLKTIRGYSIQDVVGNEIPQSPKGDAEFLGWCYLDDDGKEQPFTNTTIAKHDLVVFAKWKGNIVRYHGSDGAVADFIYDNTKTSATVQSYEDVTSTYASFANDSQNFSYWSLDAQGNDKIEAGDTLTFGDKDIIDIYGQFNEKKVSVSFLANGGYFADDSYFKTSGKFDITTDANGSEIATLKEKVKYDTSLEEAVGAGVDQLVPTRDRIKRPGYVLESERYWYGLNGLKNLDTTGTVFLGYRLTDPDNPVLKTDAQYIVEWKVDSNAVLKLSDASMDADLQQSAGDWQTSNMAPVVAHGSKVNINGYLDFTKVQKAIDELAAKYEDTASTRSAAVLENVELKNVDFTVQWKLTLPEGASADTKNITIDDSIFEVKSINQDGQILTVVLKPKTNFTNLQQLADAVHTHKDSLDVTFASIQLGQKKDTAAKNYTFVGTPSISLNADVFNGDQVNVVQYNWNPTQKADAADPENGSAISYTYKTPTRTVLLGDLRIGEDTEHEAITEIDPQDTHAIYGDLNVEPIQHAVESMNTSHGGSVGNPVDDVALENVDSSFTAELSFPDQMRLASNLESSISLEGANGVFEVKNVEKLADRNAITVSIALKDAKNYDNFADLYKQVMSVAPKLTVKVDGVEVDAGSVSKGDLLHMEGTLEGTFYAKATRNSKTEEYAYQWVAIQDPLGTDANQDSSDTQTIGLTLKVKQATPEKIEQEFTLNGDLLLDDNTEHEAVAKMETDKDYTVTGRLQVTPIKDRLEALNTMYGGEPGKPVEDITLKDTTCIFNATISYPKTVILPGDLKASTTLTGADSLFQIEKITKDEAMHTVTVTMSLKESYNDFTKLYNDVKAIEDTLDLNIAGVQVARDKVSNGDRIHFVGEVNGSFHGIATKNKTTKEFSFGFTAVQDPEGRDFTQGQEDTATIALTAEVAGIPEKIEQEFTLNGDLLLDDNTEHEAVAKMETDKDYTVTGRLQVTPIKDRLEALNTMYGGEPGKPVEDITLKDMTCIFNATISYPETVILPGDLKASTTLTGADSLFQIEKITKDEAMHTVTVTMSLKESYNDFTKLYNDVKAIEDTLDLNIADVQVARDKVSNGDRIHFVGEVNGSFHGIATKNKTTKEFSFGFTAVQDPEGRDFTQGQEDTATIALTAEVAGIPEKIEQEFTLNGDLLLDDNTEHEAVAKMETDKDYTVTGRLQVTPIKDRLEALNTMYGGEPGKPVKDITLKDTTCIFNATISYPKTVILPGDLKASTTLTGADSLFQIEKITKDEAMHTVTVTISLKESYNDFTKLYNDVKAIEDTLDLNIADVQVARDKVSNGDRIHFVGEVNGSFHGIATKNETTKEFSFGFTAVQDPEGRDFTQSQEDTATIALTAEVEEKETPKNPDEPEPHNEEPEKPDVNKPSKDGTKSTNKPSSNTKSTNTGLQIFTASWVVLNVAALTAIINLKRRQKRNHTK</sequence>
<evidence type="ECO:0000256" key="2">
    <source>
        <dbReference type="SAM" id="Phobius"/>
    </source>
</evidence>
<keyword evidence="2" id="KW-0812">Transmembrane</keyword>
<evidence type="ECO:0000313" key="5">
    <source>
        <dbReference type="Proteomes" id="UP001212981"/>
    </source>
</evidence>
<feature type="region of interest" description="Disordered" evidence="1">
    <location>
        <begin position="39"/>
        <end position="104"/>
    </location>
</feature>
<evidence type="ECO:0000256" key="3">
    <source>
        <dbReference type="SAM" id="SignalP"/>
    </source>
</evidence>
<feature type="transmembrane region" description="Helical" evidence="2">
    <location>
        <begin position="1968"/>
        <end position="1989"/>
    </location>
</feature>
<dbReference type="Proteomes" id="UP001212981">
    <property type="component" value="Unassembled WGS sequence"/>
</dbReference>
<reference evidence="4" key="1">
    <citation type="submission" date="2023-01" db="EMBL/GenBank/DDBJ databases">
        <title>Human gut microbiome strain richness.</title>
        <authorList>
            <person name="Chen-Liaw A."/>
        </authorList>
    </citation>
    <scope>NUCLEOTIDE SEQUENCE</scope>
    <source>
        <strain evidence="4">D8_m1001271B151109d0_201107</strain>
    </source>
</reference>
<organism evidence="4 5">
    <name type="scientific">Faecalicoccus pleomorphus</name>
    <dbReference type="NCBI Taxonomy" id="1323"/>
    <lineage>
        <taxon>Bacteria</taxon>
        <taxon>Bacillati</taxon>
        <taxon>Bacillota</taxon>
        <taxon>Erysipelotrichia</taxon>
        <taxon>Erysipelotrichales</taxon>
        <taxon>Erysipelotrichaceae</taxon>
        <taxon>Faecalicoccus</taxon>
    </lineage>
</organism>
<feature type="compositionally biased region" description="Low complexity" evidence="1">
    <location>
        <begin position="1952"/>
        <end position="1965"/>
    </location>
</feature>
<evidence type="ECO:0000256" key="1">
    <source>
        <dbReference type="SAM" id="MobiDB-lite"/>
    </source>
</evidence>
<dbReference type="EMBL" id="JAQLXO010000003">
    <property type="protein sequence ID" value="MDB7981913.1"/>
    <property type="molecule type" value="Genomic_DNA"/>
</dbReference>
<feature type="compositionally biased region" description="Basic and acidic residues" evidence="1">
    <location>
        <begin position="1922"/>
        <end position="1951"/>
    </location>
</feature>
<keyword evidence="2" id="KW-0472">Membrane</keyword>
<name>A0AAW6CPW2_9FIRM</name>
<feature type="chain" id="PRO_5043566131" description="LPXTG cell wall anchor domain-containing protein" evidence="3">
    <location>
        <begin position="33"/>
        <end position="1999"/>
    </location>
</feature>
<dbReference type="RefSeq" id="WP_272001287.1">
    <property type="nucleotide sequence ID" value="NZ_JAQLXO010000003.1"/>
</dbReference>
<protein>
    <recommendedName>
        <fullName evidence="6">LPXTG cell wall anchor domain-containing protein</fullName>
    </recommendedName>
</protein>
<feature type="region of interest" description="Disordered" evidence="1">
    <location>
        <begin position="1916"/>
        <end position="1965"/>
    </location>
</feature>
<evidence type="ECO:0000313" key="4">
    <source>
        <dbReference type="EMBL" id="MDB7981913.1"/>
    </source>
</evidence>
<comment type="caution">
    <text evidence="4">The sequence shown here is derived from an EMBL/GenBank/DDBJ whole genome shotgun (WGS) entry which is preliminary data.</text>
</comment>
<feature type="signal peptide" evidence="3">
    <location>
        <begin position="1"/>
        <end position="32"/>
    </location>
</feature>
<gene>
    <name evidence="4" type="ORF">PND82_03655</name>
</gene>
<keyword evidence="2" id="KW-1133">Transmembrane helix</keyword>
<proteinExistence type="predicted"/>
<accession>A0AAW6CPW2</accession>